<dbReference type="AlphaFoldDB" id="A0A2A8D075"/>
<evidence type="ECO:0000256" key="3">
    <source>
        <dbReference type="SAM" id="SignalP"/>
    </source>
</evidence>
<dbReference type="SUPFAM" id="SSF48452">
    <property type="entry name" value="TPR-like"/>
    <property type="match status" value="1"/>
</dbReference>
<gene>
    <name evidence="4" type="ORF">CRI94_04775</name>
</gene>
<dbReference type="InterPro" id="IPR019734">
    <property type="entry name" value="TPR_rpt"/>
</dbReference>
<evidence type="ECO:0000313" key="5">
    <source>
        <dbReference type="Proteomes" id="UP000220102"/>
    </source>
</evidence>
<comment type="caution">
    <text evidence="4">The sequence shown here is derived from an EMBL/GenBank/DDBJ whole genome shotgun (WGS) entry which is preliminary data.</text>
</comment>
<feature type="signal peptide" evidence="3">
    <location>
        <begin position="1"/>
        <end position="30"/>
    </location>
</feature>
<dbReference type="Proteomes" id="UP000220102">
    <property type="component" value="Unassembled WGS sequence"/>
</dbReference>
<keyword evidence="5" id="KW-1185">Reference proteome</keyword>
<evidence type="ECO:0000256" key="1">
    <source>
        <dbReference type="PROSITE-ProRule" id="PRU00339"/>
    </source>
</evidence>
<dbReference type="EMBL" id="PDEQ01000002">
    <property type="protein sequence ID" value="PEN14352.1"/>
    <property type="molecule type" value="Genomic_DNA"/>
</dbReference>
<dbReference type="Gene3D" id="3.40.50.10610">
    <property type="entry name" value="ABC-type transport auxiliary lipoprotein component"/>
    <property type="match status" value="1"/>
</dbReference>
<dbReference type="OrthoDB" id="9786280at2"/>
<dbReference type="SMART" id="SM00028">
    <property type="entry name" value="TPR"/>
    <property type="match status" value="2"/>
</dbReference>
<dbReference type="RefSeq" id="WP_098074534.1">
    <property type="nucleotide sequence ID" value="NZ_PDEQ01000002.1"/>
</dbReference>
<keyword evidence="1" id="KW-0802">TPR repeat</keyword>
<keyword evidence="3" id="KW-0732">Signal</keyword>
<feature type="repeat" description="TPR" evidence="1">
    <location>
        <begin position="56"/>
        <end position="89"/>
    </location>
</feature>
<dbReference type="Pfam" id="PF03783">
    <property type="entry name" value="CsgG"/>
    <property type="match status" value="1"/>
</dbReference>
<dbReference type="Gene3D" id="1.25.40.10">
    <property type="entry name" value="Tetratricopeptide repeat domain"/>
    <property type="match status" value="1"/>
</dbReference>
<accession>A0A2A8D075</accession>
<reference evidence="4 5" key="1">
    <citation type="submission" date="2017-10" db="EMBL/GenBank/DDBJ databases">
        <title>Draft genome of Longibacter Salinarum.</title>
        <authorList>
            <person name="Goh K.M."/>
            <person name="Shamsir M.S."/>
            <person name="Lim S.W."/>
        </authorList>
    </citation>
    <scope>NUCLEOTIDE SEQUENCE [LARGE SCALE GENOMIC DNA]</scope>
    <source>
        <strain evidence="4 5">KCTC 52045</strain>
    </source>
</reference>
<dbReference type="PROSITE" id="PS51257">
    <property type="entry name" value="PROKAR_LIPOPROTEIN"/>
    <property type="match status" value="1"/>
</dbReference>
<protein>
    <submittedName>
        <fullName evidence="4">Uncharacterized protein</fullName>
    </submittedName>
</protein>
<name>A0A2A8D075_9BACT</name>
<evidence type="ECO:0000256" key="2">
    <source>
        <dbReference type="SAM" id="MobiDB-lite"/>
    </source>
</evidence>
<feature type="chain" id="PRO_5012992907" evidence="3">
    <location>
        <begin position="31"/>
        <end position="437"/>
    </location>
</feature>
<dbReference type="GO" id="GO:0030288">
    <property type="term" value="C:outer membrane-bounded periplasmic space"/>
    <property type="evidence" value="ECO:0007669"/>
    <property type="project" value="InterPro"/>
</dbReference>
<feature type="compositionally biased region" description="Pro residues" evidence="2">
    <location>
        <begin position="423"/>
        <end position="437"/>
    </location>
</feature>
<proteinExistence type="predicted"/>
<sequence>MMMWIRGIGCVLAAAVLACGLMACSSPSVSLEEDPEAYAKEVQNLEARLSERPDDAKALRDLGAIYMRTQRPAQAYDLLKKAYSYQPEDPKTLFYLGLASEGVGKQQAALRIFKKYGEVSRASDYRTLMEGRYEWLVREEAKEDMREMMQRETEIADQQVSERVVAVLPLEFQGADDQYKPLGRGLAAMVTTDLAGIGRLKVVERIRLQALLDELELGQTEYVNSSTAPRLGRMLGAGRLVGGSYFVTTDQRLRVDVTLASIGAGVQFPDIDGESGELRNLFRLQKQLVFRIIDGLDVELTPRERAKIEEVPTENLQAFLAYCRGLEDEDRGDFGAAERHYGRSQALDPTFDAPRQRKDKMKALGAGGGSPQNAMASATQAQAGATSIDLLDQRLRNMGFGVSLSPETIREPAQESVTGTPEALPPPPRPPADQPPN</sequence>
<dbReference type="PROSITE" id="PS50005">
    <property type="entry name" value="TPR"/>
    <property type="match status" value="1"/>
</dbReference>
<dbReference type="InterPro" id="IPR011990">
    <property type="entry name" value="TPR-like_helical_dom_sf"/>
</dbReference>
<feature type="region of interest" description="Disordered" evidence="2">
    <location>
        <begin position="401"/>
        <end position="437"/>
    </location>
</feature>
<evidence type="ECO:0000313" key="4">
    <source>
        <dbReference type="EMBL" id="PEN14352.1"/>
    </source>
</evidence>
<organism evidence="4 5">
    <name type="scientific">Longibacter salinarum</name>
    <dbReference type="NCBI Taxonomy" id="1850348"/>
    <lineage>
        <taxon>Bacteria</taxon>
        <taxon>Pseudomonadati</taxon>
        <taxon>Rhodothermota</taxon>
        <taxon>Rhodothermia</taxon>
        <taxon>Rhodothermales</taxon>
        <taxon>Salisaetaceae</taxon>
        <taxon>Longibacter</taxon>
    </lineage>
</organism>
<feature type="region of interest" description="Disordered" evidence="2">
    <location>
        <begin position="361"/>
        <end position="381"/>
    </location>
</feature>
<dbReference type="InterPro" id="IPR005534">
    <property type="entry name" value="Curli_assmbl/transp-comp_CsgG"/>
</dbReference>